<dbReference type="InterPro" id="IPR035466">
    <property type="entry name" value="GlmS/AgaS_SIS"/>
</dbReference>
<organism evidence="5 6">
    <name type="scientific">Propylenella binzhouense</name>
    <dbReference type="NCBI Taxonomy" id="2555902"/>
    <lineage>
        <taxon>Bacteria</taxon>
        <taxon>Pseudomonadati</taxon>
        <taxon>Pseudomonadota</taxon>
        <taxon>Alphaproteobacteria</taxon>
        <taxon>Hyphomicrobiales</taxon>
        <taxon>Propylenellaceae</taxon>
        <taxon>Propylenella</taxon>
    </lineage>
</organism>
<dbReference type="Gene3D" id="3.40.50.10490">
    <property type="entry name" value="Glucose-6-phosphate isomerase like protein, domain 1"/>
    <property type="match status" value="2"/>
</dbReference>
<dbReference type="PROSITE" id="PS51464">
    <property type="entry name" value="SIS"/>
    <property type="match status" value="2"/>
</dbReference>
<feature type="domain" description="SIS" evidence="4">
    <location>
        <begin position="189"/>
        <end position="329"/>
    </location>
</feature>
<keyword evidence="1" id="KW-0808">Transferase</keyword>
<dbReference type="GO" id="GO:1901135">
    <property type="term" value="P:carbohydrate derivative metabolic process"/>
    <property type="evidence" value="ECO:0007669"/>
    <property type="project" value="InterPro"/>
</dbReference>
<dbReference type="InterPro" id="IPR001347">
    <property type="entry name" value="SIS_dom"/>
</dbReference>
<keyword evidence="1" id="KW-0032">Aminotransferase</keyword>
<comment type="caution">
    <text evidence="5">The sequence shown here is derived from an EMBL/GenBank/DDBJ whole genome shotgun (WGS) entry which is preliminary data.</text>
</comment>
<feature type="domain" description="SIS" evidence="4">
    <location>
        <begin position="25"/>
        <end position="166"/>
    </location>
</feature>
<reference evidence="5" key="1">
    <citation type="submission" date="2019-03" db="EMBL/GenBank/DDBJ databases">
        <title>Afifella sp. nov., isolated from activated sludge.</title>
        <authorList>
            <person name="Li Q."/>
            <person name="Liu Y."/>
        </authorList>
    </citation>
    <scope>NUCLEOTIDE SEQUENCE</scope>
    <source>
        <strain evidence="5">L72</strain>
    </source>
</reference>
<dbReference type="Proteomes" id="UP000773614">
    <property type="component" value="Unassembled WGS sequence"/>
</dbReference>
<dbReference type="GO" id="GO:0097367">
    <property type="term" value="F:carbohydrate derivative binding"/>
    <property type="evidence" value="ECO:0007669"/>
    <property type="project" value="InterPro"/>
</dbReference>
<sequence>MLREVLEIPAASERLLAQRAAFASVVERLRREEPRVLVACGRGSSGHAGLYLRYLAETRLGLLACSAAPSVFTAYRSRPDMRGVLYVVVSQSGRSPDLVATTEAARALGATTLAIVNDESSPVASAAELVLPLAAGAERSVAATKTVVASMIACAQIVAALAGDGPLAAAVSRMPERLASALACDWSAWSEALAAAPGAFVAARGYGLGSAREIALKLLEVLRLPAIGHSAAEFRHGPRSAVTPATPVLLLRQPDATAGGLDELARDLRSAGGAVFLAGGPDFLAGGKGGTLPWLGDGHPALDPVAMLAPAYRAIEAAARRKGLDPDSPPHLTKVTRTL</sequence>
<evidence type="ECO:0000256" key="3">
    <source>
        <dbReference type="SAM" id="MobiDB-lite"/>
    </source>
</evidence>
<dbReference type="SUPFAM" id="SSF53697">
    <property type="entry name" value="SIS domain"/>
    <property type="match status" value="1"/>
</dbReference>
<proteinExistence type="predicted"/>
<dbReference type="PANTHER" id="PTHR10937">
    <property type="entry name" value="GLUCOSAMINE--FRUCTOSE-6-PHOSPHATE AMINOTRANSFERASE, ISOMERIZING"/>
    <property type="match status" value="1"/>
</dbReference>
<dbReference type="Pfam" id="PF01380">
    <property type="entry name" value="SIS"/>
    <property type="match status" value="2"/>
</dbReference>
<dbReference type="EMBL" id="SPKJ01000013">
    <property type="protein sequence ID" value="MYZ47340.1"/>
    <property type="molecule type" value="Genomic_DNA"/>
</dbReference>
<dbReference type="AlphaFoldDB" id="A0A964T2U3"/>
<keyword evidence="2" id="KW-0677">Repeat</keyword>
<evidence type="ECO:0000256" key="1">
    <source>
        <dbReference type="ARBA" id="ARBA00022576"/>
    </source>
</evidence>
<keyword evidence="6" id="KW-1185">Reference proteome</keyword>
<dbReference type="InterPro" id="IPR035490">
    <property type="entry name" value="GlmS/FrlB_SIS"/>
</dbReference>
<dbReference type="GO" id="GO:0008483">
    <property type="term" value="F:transaminase activity"/>
    <property type="evidence" value="ECO:0007669"/>
    <property type="project" value="UniProtKB-KW"/>
</dbReference>
<evidence type="ECO:0000313" key="6">
    <source>
        <dbReference type="Proteomes" id="UP000773614"/>
    </source>
</evidence>
<evidence type="ECO:0000313" key="5">
    <source>
        <dbReference type="EMBL" id="MYZ47340.1"/>
    </source>
</evidence>
<dbReference type="OrthoDB" id="9761808at2"/>
<accession>A0A964T2U3</accession>
<feature type="region of interest" description="Disordered" evidence="3">
    <location>
        <begin position="320"/>
        <end position="339"/>
    </location>
</feature>
<dbReference type="CDD" id="cd05008">
    <property type="entry name" value="SIS_GlmS_GlmD_1"/>
    <property type="match status" value="1"/>
</dbReference>
<evidence type="ECO:0000259" key="4">
    <source>
        <dbReference type="PROSITE" id="PS51464"/>
    </source>
</evidence>
<evidence type="ECO:0000256" key="2">
    <source>
        <dbReference type="ARBA" id="ARBA00022737"/>
    </source>
</evidence>
<dbReference type="InterPro" id="IPR046348">
    <property type="entry name" value="SIS_dom_sf"/>
</dbReference>
<dbReference type="CDD" id="cd05009">
    <property type="entry name" value="SIS_GlmS_GlmD_2"/>
    <property type="match status" value="1"/>
</dbReference>
<protein>
    <submittedName>
        <fullName evidence="5">SIS domain-containing protein</fullName>
    </submittedName>
</protein>
<dbReference type="PANTHER" id="PTHR10937:SF8">
    <property type="entry name" value="AMINOTRANSFERASE-RELATED"/>
    <property type="match status" value="1"/>
</dbReference>
<gene>
    <name evidence="5" type="ORF">E4O86_06405</name>
</gene>
<name>A0A964T2U3_9HYPH</name>